<dbReference type="PANTHER" id="PTHR34365">
    <property type="entry name" value="ENOLASE (DUF1399)"/>
    <property type="match status" value="1"/>
</dbReference>
<reference evidence="1 2" key="1">
    <citation type="submission" date="2019-01" db="EMBL/GenBank/DDBJ databases">
        <title>Genome sequencing of the rare red list fungi Fomitopsis rosea.</title>
        <authorList>
            <person name="Buettner E."/>
            <person name="Kellner H."/>
        </authorList>
    </citation>
    <scope>NUCLEOTIDE SEQUENCE [LARGE SCALE GENOMIC DNA]</scope>
    <source>
        <strain evidence="1 2">DSM 105464</strain>
    </source>
</reference>
<proteinExistence type="predicted"/>
<dbReference type="Proteomes" id="UP000298390">
    <property type="component" value="Unassembled WGS sequence"/>
</dbReference>
<protein>
    <submittedName>
        <fullName evidence="1">Uncharacterized protein</fullName>
    </submittedName>
</protein>
<evidence type="ECO:0000313" key="1">
    <source>
        <dbReference type="EMBL" id="TFY60655.1"/>
    </source>
</evidence>
<dbReference type="STRING" id="34475.A0A4Y9YE92"/>
<dbReference type="EMBL" id="SEKV01000243">
    <property type="protein sequence ID" value="TFY60655.1"/>
    <property type="molecule type" value="Genomic_DNA"/>
</dbReference>
<gene>
    <name evidence="1" type="ORF">EVJ58_g5012</name>
</gene>
<organism evidence="1 2">
    <name type="scientific">Rhodofomes roseus</name>
    <dbReference type="NCBI Taxonomy" id="34475"/>
    <lineage>
        <taxon>Eukaryota</taxon>
        <taxon>Fungi</taxon>
        <taxon>Dikarya</taxon>
        <taxon>Basidiomycota</taxon>
        <taxon>Agaricomycotina</taxon>
        <taxon>Agaricomycetes</taxon>
        <taxon>Polyporales</taxon>
        <taxon>Rhodofomes</taxon>
    </lineage>
</organism>
<dbReference type="PANTHER" id="PTHR34365:SF7">
    <property type="entry name" value="GLYCINE-RICH DOMAIN-CONTAINING PROTEIN 1"/>
    <property type="match status" value="1"/>
</dbReference>
<name>A0A4Y9YE92_9APHY</name>
<comment type="caution">
    <text evidence="1">The sequence shown here is derived from an EMBL/GenBank/DDBJ whole genome shotgun (WGS) entry which is preliminary data.</text>
</comment>
<evidence type="ECO:0000313" key="2">
    <source>
        <dbReference type="Proteomes" id="UP000298390"/>
    </source>
</evidence>
<dbReference type="Pfam" id="PF07173">
    <property type="entry name" value="GRDP-like"/>
    <property type="match status" value="1"/>
</dbReference>
<sequence>MLSSASTSYFVPTLDIDLVWHTHQLKGDGYMKDSKEFVGWYVDHDDRVEEIYLAQGLDETCRVWQASRILHTAVDRKMPNIRRYCTVRNVTACPTCTAAARSPTKR</sequence>
<dbReference type="AlphaFoldDB" id="A0A4Y9YE92"/>
<accession>A0A4Y9YE92</accession>
<dbReference type="InterPro" id="IPR009836">
    <property type="entry name" value="GRDP-like"/>
</dbReference>